<evidence type="ECO:0000256" key="1">
    <source>
        <dbReference type="SAM" id="MobiDB-lite"/>
    </source>
</evidence>
<evidence type="ECO:0000256" key="3">
    <source>
        <dbReference type="SAM" id="SignalP"/>
    </source>
</evidence>
<reference evidence="4" key="1">
    <citation type="submission" date="2021-05" db="EMBL/GenBank/DDBJ databases">
        <authorList>
            <person name="Alioto T."/>
            <person name="Alioto T."/>
            <person name="Gomez Garrido J."/>
        </authorList>
    </citation>
    <scope>NUCLEOTIDE SEQUENCE</scope>
</reference>
<proteinExistence type="predicted"/>
<name>A0A8D8M1G1_9HEMI</name>
<keyword evidence="2" id="KW-0472">Membrane</keyword>
<accession>A0A8D8M1G1</accession>
<dbReference type="EMBL" id="HBUF01034289">
    <property type="protein sequence ID" value="CAG6615917.1"/>
    <property type="molecule type" value="Transcribed_RNA"/>
</dbReference>
<evidence type="ECO:0000313" key="4">
    <source>
        <dbReference type="EMBL" id="CAG6615917.1"/>
    </source>
</evidence>
<keyword evidence="2" id="KW-1133">Transmembrane helix</keyword>
<protein>
    <submittedName>
        <fullName evidence="4">Uncharacterized protein</fullName>
    </submittedName>
</protein>
<dbReference type="AlphaFoldDB" id="A0A8D8M1G1"/>
<dbReference type="EMBL" id="HBUF01568721">
    <property type="protein sequence ID" value="CAG6765648.1"/>
    <property type="molecule type" value="Transcribed_RNA"/>
</dbReference>
<feature type="region of interest" description="Disordered" evidence="1">
    <location>
        <begin position="372"/>
        <end position="396"/>
    </location>
</feature>
<sequence>MLKHLTHFVLLVNFLTPGVFCDESSVIVAEVVNITEIRATRPPLQPPTGLFKYVEACENFCDDHFEPGVLGVLESNGVLGCHKGCYSFELFKAMGKSKSFSILEKICNSNCQKDFGENSFVANFCILGCGKINMLYGNRVKVLSKDVTSRLEPKNVDDEDLLRQKYSVQAEIYLTERDLMIAEEIAVHVIMEEEKMHAVRYITSSGRAKNKYVFVERLWLSPEYHEYMHSERKKMFEEAEARVPELKPDYNLAEIYEAERKEWSGRSDNAKPEQKLLTKHFYTKCPSFQPFPTFIAGFFSSLIITIYIWVTFGDQMLGVGRKYWDKLDYMDTYSVDIDEDDMVTSQDTIINKQMKEMNLVMSEGDQYYALPPPDKDAPPPYVEININEPNNVEVRK</sequence>
<evidence type="ECO:0000256" key="2">
    <source>
        <dbReference type="SAM" id="Phobius"/>
    </source>
</evidence>
<feature type="transmembrane region" description="Helical" evidence="2">
    <location>
        <begin position="291"/>
        <end position="312"/>
    </location>
</feature>
<feature type="signal peptide" evidence="3">
    <location>
        <begin position="1"/>
        <end position="21"/>
    </location>
</feature>
<organism evidence="4">
    <name type="scientific">Cacopsylla melanoneura</name>
    <dbReference type="NCBI Taxonomy" id="428564"/>
    <lineage>
        <taxon>Eukaryota</taxon>
        <taxon>Metazoa</taxon>
        <taxon>Ecdysozoa</taxon>
        <taxon>Arthropoda</taxon>
        <taxon>Hexapoda</taxon>
        <taxon>Insecta</taxon>
        <taxon>Pterygota</taxon>
        <taxon>Neoptera</taxon>
        <taxon>Paraneoptera</taxon>
        <taxon>Hemiptera</taxon>
        <taxon>Sternorrhyncha</taxon>
        <taxon>Psylloidea</taxon>
        <taxon>Psyllidae</taxon>
        <taxon>Psyllinae</taxon>
        <taxon>Cacopsylla</taxon>
    </lineage>
</organism>
<feature type="compositionally biased region" description="Low complexity" evidence="1">
    <location>
        <begin position="382"/>
        <end position="396"/>
    </location>
</feature>
<feature type="chain" id="PRO_5036261407" evidence="3">
    <location>
        <begin position="22"/>
        <end position="396"/>
    </location>
</feature>
<keyword evidence="3" id="KW-0732">Signal</keyword>
<keyword evidence="2" id="KW-0812">Transmembrane</keyword>